<comment type="subcellular location">
    <subcellularLocation>
        <location evidence="1">Nucleus</location>
    </subcellularLocation>
</comment>
<dbReference type="SMART" id="SM00487">
    <property type="entry name" value="DEXDc"/>
    <property type="match status" value="1"/>
</dbReference>
<keyword evidence="9" id="KW-0539">Nucleus</keyword>
<dbReference type="PROSITE" id="PS51194">
    <property type="entry name" value="HELICASE_CTER"/>
    <property type="match status" value="1"/>
</dbReference>
<gene>
    <name evidence="17" type="primary">snf21</name>
    <name evidence="17" type="ORF">DNF11_0800</name>
</gene>
<protein>
    <submittedName>
        <fullName evidence="17">Chromatin structure-remodeling complex subunit snf21</fullName>
        <ecNumber evidence="17">3.6.4.-</ecNumber>
    </submittedName>
</protein>
<dbReference type="Pfam" id="PF08880">
    <property type="entry name" value="QLQ"/>
    <property type="match status" value="1"/>
</dbReference>
<dbReference type="InterPro" id="IPR001487">
    <property type="entry name" value="Bromodomain"/>
</dbReference>
<dbReference type="CDD" id="cd18793">
    <property type="entry name" value="SF2_C_SNF"/>
    <property type="match status" value="1"/>
</dbReference>
<dbReference type="GO" id="GO:0005524">
    <property type="term" value="F:ATP binding"/>
    <property type="evidence" value="ECO:0007669"/>
    <property type="project" value="UniProtKB-KW"/>
</dbReference>
<keyword evidence="5" id="KW-0067">ATP-binding</keyword>
<dbReference type="Pfam" id="PF00271">
    <property type="entry name" value="Helicase_C"/>
    <property type="match status" value="1"/>
</dbReference>
<keyword evidence="18" id="KW-1185">Reference proteome</keyword>
<dbReference type="SMART" id="SM00490">
    <property type="entry name" value="HELICc"/>
    <property type="match status" value="1"/>
</dbReference>
<evidence type="ECO:0000256" key="2">
    <source>
        <dbReference type="ARBA" id="ARBA00022741"/>
    </source>
</evidence>
<accession>A0A3G2S1A4</accession>
<evidence type="ECO:0000313" key="18">
    <source>
        <dbReference type="Proteomes" id="UP000269793"/>
    </source>
</evidence>
<evidence type="ECO:0000256" key="1">
    <source>
        <dbReference type="ARBA" id="ARBA00004123"/>
    </source>
</evidence>
<dbReference type="Pfam" id="PF00176">
    <property type="entry name" value="SNF2-rel_dom"/>
    <property type="match status" value="1"/>
</dbReference>
<dbReference type="InterPro" id="IPR049730">
    <property type="entry name" value="SNF2/RAD54-like_C"/>
</dbReference>
<keyword evidence="2" id="KW-0547">Nucleotide-binding</keyword>
<keyword evidence="6" id="KW-0805">Transcription regulation</keyword>
<sequence>MTPNTLLAQLPPHIQHQLAGMTKERLQQIVSRMQLLRSHGHNEQSNPEFAALAQTLKTFQYLQQLRMQQLAPSQATKSSPSQALPQNVSQAPPLTQAQPLSTTPAVQPSAPDASVLTQDQIQGLRTQVSAYKHLARNQPMASQLQHQVSDLSATDAAAAASVANKVSDAAADSHAALVATHGPDNLRKAVSEVASDAGESSNVPQDDRSSRVYPYNAYLHPFTILAKPSMKGGDDLATLQQRLLVPSLLPAGIDAHLLLEERERFIQTRIQQRIRELESFPATIAQVPTYESSSSDPSQPKHNNAKVKALIELKSLHLLERQKQMREKVISSMNLATSLGLDRSAFRRVRKQALRDARVTEQLERKQRTERERKVKQRHTDYLTMICNHGKDMLAAHGKSTDQAKKIGRMVLKFHADTEREEQKRIERLAKDRLNALKADDEEAYLKLIDTAKDTRITHLLQQTDAYLDSLAQAVRAQQDDDSHIDWTTTDGTEGAAVDETTFGASRQDDAGDDNGRVDYYSVAHRITEKITEQPSILVGGKLKDYQMKGLQWMVSLYNNRLNGILADEMGLGKTIQTISLITFLIENKKQNGPYLVIVPLSTLTNWANEFYKWAPSVTTLVYKGTPNVRKQLAGQLKMGSFQVLLTTYEYIIKEKSLLGKIKWTHMIIDEGHRMKNTQSKLAVTLTQSYSSRYRLLLTGTPLQNNLPELWALLNFVLPKIFNSVKSFDEWFNTPFVNTGTGDNSMQLSEEEALLIIKRLHKVLRPFLLRRLKKDVESELPDKVEKVITCRMSALQVKLYQQMKRHKVIVGDAGAGNGKGNKPMGIRGLQNAIMQLRKICNHPYAFEQVEATINPTKENGPDLYRVAGKFELLDRVLPKLFATGHRVLIFFQMTAIMDIMEDFLRFRGIKYLRLDGSTKPDDRSALLKLFNDPQSEYNVFILSTRAGGLGLNLQSADTVIIYDSDWNPHQDLQAQDRAHRIGQKVEVRILRLVTDKSVEKTILSRAQSKLEINGKVIQAGKFDNQATADERELLLRAMLEADHEEEEEDQGELNDEELNELLARSEEEVAVFQQVDRDRIADEETEWRALGNTGPVPERLIQESELPEIYQRDFDTEAIDVIEEEQPLTRRRNVVRYDDGLTEDQFLRALEDEEDLTEVAERKRERAEKRRLKQLGQDDEAKARSASPTGQNTGERKRKLEGGDADQTASQVDSGFGSTSDDTSKRRKMDSDAGRLKEAMLKCYFAVEQCEEPETGRLRSVLFMDIPKKNEYPDYHVLIARPVCLKQIKRRIETRAYKTLEACRNDFKTMFNNARTYNQEGSVVWIDAQEMEQVFDKSYSAAEAELSSIKADPASGEGESELGNTSMQDSDSVNTEQNTSDSHRHKTGMKIKLSIGGRRKRS</sequence>
<dbReference type="InterPro" id="IPR001650">
    <property type="entry name" value="Helicase_C-like"/>
</dbReference>
<proteinExistence type="predicted"/>
<dbReference type="SMART" id="SM00297">
    <property type="entry name" value="BROMO"/>
    <property type="match status" value="1"/>
</dbReference>
<dbReference type="EMBL" id="CP033149">
    <property type="protein sequence ID" value="AYO41750.1"/>
    <property type="molecule type" value="Genomic_DNA"/>
</dbReference>
<evidence type="ECO:0000259" key="12">
    <source>
        <dbReference type="PROSITE" id="PS50014"/>
    </source>
</evidence>
<dbReference type="InterPro" id="IPR038718">
    <property type="entry name" value="SNF2-like_sf"/>
</dbReference>
<dbReference type="InterPro" id="IPR029295">
    <property type="entry name" value="SnAC"/>
</dbReference>
<keyword evidence="3 17" id="KW-0378">Hydrolase</keyword>
<feature type="domain" description="QLQ" evidence="16">
    <location>
        <begin position="115"/>
        <end position="150"/>
    </location>
</feature>
<dbReference type="CDD" id="cd17996">
    <property type="entry name" value="DEXHc_SMARCA2_SMARCA4"/>
    <property type="match status" value="1"/>
</dbReference>
<organism evidence="17 18">
    <name type="scientific">Malassezia restricta (strain ATCC 96810 / NBRC 103918 / CBS 7877)</name>
    <name type="common">Seborrheic dermatitis infection agent</name>
    <dbReference type="NCBI Taxonomy" id="425264"/>
    <lineage>
        <taxon>Eukaryota</taxon>
        <taxon>Fungi</taxon>
        <taxon>Dikarya</taxon>
        <taxon>Basidiomycota</taxon>
        <taxon>Ustilaginomycotina</taxon>
        <taxon>Malasseziomycetes</taxon>
        <taxon>Malasseziales</taxon>
        <taxon>Malasseziaceae</taxon>
        <taxon>Malassezia</taxon>
    </lineage>
</organism>
<feature type="compositionally biased region" description="Polar residues" evidence="11">
    <location>
        <begin position="71"/>
        <end position="106"/>
    </location>
</feature>
<dbReference type="SUPFAM" id="SSF52540">
    <property type="entry name" value="P-loop containing nucleoside triphosphate hydrolases"/>
    <property type="match status" value="2"/>
</dbReference>
<feature type="region of interest" description="Disordered" evidence="11">
    <location>
        <begin position="1347"/>
        <end position="1402"/>
    </location>
</feature>
<dbReference type="Gene3D" id="3.40.50.300">
    <property type="entry name" value="P-loop containing nucleotide triphosphate hydrolases"/>
    <property type="match status" value="1"/>
</dbReference>
<evidence type="ECO:0000256" key="7">
    <source>
        <dbReference type="ARBA" id="ARBA00023117"/>
    </source>
</evidence>
<evidence type="ECO:0000256" key="9">
    <source>
        <dbReference type="ARBA" id="ARBA00023242"/>
    </source>
</evidence>
<evidence type="ECO:0000259" key="13">
    <source>
        <dbReference type="PROSITE" id="PS51192"/>
    </source>
</evidence>
<evidence type="ECO:0000256" key="5">
    <source>
        <dbReference type="ARBA" id="ARBA00022840"/>
    </source>
</evidence>
<feature type="compositionally biased region" description="Polar residues" evidence="11">
    <location>
        <begin position="1362"/>
        <end position="1380"/>
    </location>
</feature>
<dbReference type="InterPro" id="IPR000330">
    <property type="entry name" value="SNF2_N"/>
</dbReference>
<dbReference type="GO" id="GO:0006355">
    <property type="term" value="P:regulation of DNA-templated transcription"/>
    <property type="evidence" value="ECO:0007669"/>
    <property type="project" value="InterPro"/>
</dbReference>
<dbReference type="InterPro" id="IPR014978">
    <property type="entry name" value="Gln-Leu-Gln_QLQ"/>
</dbReference>
<dbReference type="Pfam" id="PF00439">
    <property type="entry name" value="Bromodomain"/>
    <property type="match status" value="1"/>
</dbReference>
<feature type="region of interest" description="Disordered" evidence="11">
    <location>
        <begin position="71"/>
        <end position="113"/>
    </location>
</feature>
<dbReference type="GO" id="GO:0005634">
    <property type="term" value="C:nucleus"/>
    <property type="evidence" value="ECO:0007669"/>
    <property type="project" value="UniProtKB-SubCell"/>
</dbReference>
<dbReference type="InterPro" id="IPR027417">
    <property type="entry name" value="P-loop_NTPase"/>
</dbReference>
<evidence type="ECO:0000259" key="15">
    <source>
        <dbReference type="PROSITE" id="PS51204"/>
    </source>
</evidence>
<keyword evidence="8" id="KW-0804">Transcription</keyword>
<dbReference type="PROSITE" id="PS50014">
    <property type="entry name" value="BROMODOMAIN_2"/>
    <property type="match status" value="1"/>
</dbReference>
<dbReference type="Pfam" id="PF14619">
    <property type="entry name" value="SnAC"/>
    <property type="match status" value="1"/>
</dbReference>
<dbReference type="FunFam" id="1.20.5.170:FF:000104">
    <property type="entry name" value="Probable SNF2-component of SWI/SNF global transcription activator complex"/>
    <property type="match status" value="1"/>
</dbReference>
<dbReference type="PRINTS" id="PR00503">
    <property type="entry name" value="BROMODOMAIN"/>
</dbReference>
<keyword evidence="7 10" id="KW-0103">Bromodomain</keyword>
<keyword evidence="4" id="KW-0347">Helicase</keyword>
<reference evidence="17 18" key="1">
    <citation type="submission" date="2018-10" db="EMBL/GenBank/DDBJ databases">
        <title>Complete genome sequence of Malassezia restricta CBS 7877.</title>
        <authorList>
            <person name="Morand S.C."/>
            <person name="Bertignac M."/>
            <person name="Iltis A."/>
            <person name="Kolder I."/>
            <person name="Pirovano W."/>
            <person name="Jourdain R."/>
            <person name="Clavaud C."/>
        </authorList>
    </citation>
    <scope>NUCLEOTIDE SEQUENCE [LARGE SCALE GENOMIC DNA]</scope>
    <source>
        <strain evidence="17 18">CBS 7877</strain>
    </source>
</reference>
<evidence type="ECO:0000256" key="10">
    <source>
        <dbReference type="PROSITE-ProRule" id="PRU00035"/>
    </source>
</evidence>
<dbReference type="GO" id="GO:0006366">
    <property type="term" value="P:transcription by RNA polymerase II"/>
    <property type="evidence" value="ECO:0007669"/>
    <property type="project" value="UniProtKB-ARBA"/>
</dbReference>
<dbReference type="SMART" id="SM00573">
    <property type="entry name" value="HSA"/>
    <property type="match status" value="1"/>
</dbReference>
<dbReference type="GO" id="GO:0042393">
    <property type="term" value="F:histone binding"/>
    <property type="evidence" value="ECO:0007669"/>
    <property type="project" value="InterPro"/>
</dbReference>
<dbReference type="PROSITE" id="PS51666">
    <property type="entry name" value="QLQ"/>
    <property type="match status" value="1"/>
</dbReference>
<dbReference type="Gene3D" id="1.20.5.170">
    <property type="match status" value="1"/>
</dbReference>
<name>A0A3G2S1A4_MALR7</name>
<evidence type="ECO:0000256" key="11">
    <source>
        <dbReference type="SAM" id="MobiDB-lite"/>
    </source>
</evidence>
<feature type="domain" description="Helicase C-terminal" evidence="14">
    <location>
        <begin position="872"/>
        <end position="1023"/>
    </location>
</feature>
<evidence type="ECO:0000256" key="8">
    <source>
        <dbReference type="ARBA" id="ARBA00023163"/>
    </source>
</evidence>
<dbReference type="GO" id="GO:0005694">
    <property type="term" value="C:chromosome"/>
    <property type="evidence" value="ECO:0007669"/>
    <property type="project" value="UniProtKB-ARBA"/>
</dbReference>
<feature type="domain" description="Helicase ATP-binding" evidence="13">
    <location>
        <begin position="555"/>
        <end position="720"/>
    </location>
</feature>
<dbReference type="FunFam" id="3.40.50.10810:FF:000008">
    <property type="entry name" value="Chromatin structure-remodeling complex subunit snf21"/>
    <property type="match status" value="1"/>
</dbReference>
<evidence type="ECO:0000256" key="4">
    <source>
        <dbReference type="ARBA" id="ARBA00022806"/>
    </source>
</evidence>
<dbReference type="PANTHER" id="PTHR10799">
    <property type="entry name" value="SNF2/RAD54 HELICASE FAMILY"/>
    <property type="match status" value="1"/>
</dbReference>
<dbReference type="GO" id="GO:0016787">
    <property type="term" value="F:hydrolase activity"/>
    <property type="evidence" value="ECO:0007669"/>
    <property type="project" value="UniProtKB-KW"/>
</dbReference>
<feature type="region of interest" description="Disordered" evidence="11">
    <location>
        <begin position="1157"/>
        <end position="1232"/>
    </location>
</feature>
<dbReference type="PROSITE" id="PS51192">
    <property type="entry name" value="HELICASE_ATP_BIND_1"/>
    <property type="match status" value="1"/>
</dbReference>
<evidence type="ECO:0000259" key="14">
    <source>
        <dbReference type="PROSITE" id="PS51194"/>
    </source>
</evidence>
<dbReference type="PROSITE" id="PS51204">
    <property type="entry name" value="HSA"/>
    <property type="match status" value="1"/>
</dbReference>
<feature type="domain" description="HSA" evidence="15">
    <location>
        <begin position="367"/>
        <end position="439"/>
    </location>
</feature>
<feature type="compositionally biased region" description="Basic and acidic residues" evidence="11">
    <location>
        <begin position="1159"/>
        <end position="1168"/>
    </location>
</feature>
<dbReference type="OrthoDB" id="5857104at2759"/>
<evidence type="ECO:0000256" key="6">
    <source>
        <dbReference type="ARBA" id="ARBA00023015"/>
    </source>
</evidence>
<dbReference type="Pfam" id="PF07529">
    <property type="entry name" value="HSA"/>
    <property type="match status" value="1"/>
</dbReference>
<feature type="domain" description="Bromo" evidence="12">
    <location>
        <begin position="1255"/>
        <end position="1325"/>
    </location>
</feature>
<dbReference type="EC" id="3.6.4.-" evidence="17"/>
<dbReference type="GO" id="GO:0004386">
    <property type="term" value="F:helicase activity"/>
    <property type="evidence" value="ECO:0007669"/>
    <property type="project" value="UniProtKB-KW"/>
</dbReference>
<evidence type="ECO:0000256" key="3">
    <source>
        <dbReference type="ARBA" id="ARBA00022801"/>
    </source>
</evidence>
<dbReference type="InterPro" id="IPR036427">
    <property type="entry name" value="Bromodomain-like_sf"/>
</dbReference>
<dbReference type="SUPFAM" id="SSF47370">
    <property type="entry name" value="Bromodomain"/>
    <property type="match status" value="1"/>
</dbReference>
<dbReference type="Proteomes" id="UP000269793">
    <property type="component" value="Chromosome II"/>
</dbReference>
<dbReference type="FunFam" id="3.40.50.300:FF:000843">
    <property type="entry name" value="Chromatin structure-remodeling complex subunit snf21"/>
    <property type="match status" value="1"/>
</dbReference>
<dbReference type="Gene3D" id="1.20.920.10">
    <property type="entry name" value="Bromodomain-like"/>
    <property type="match status" value="1"/>
</dbReference>
<dbReference type="VEuPathDB" id="FungiDB:DNF11_0800"/>
<dbReference type="SMART" id="SM00951">
    <property type="entry name" value="QLQ"/>
    <property type="match status" value="1"/>
</dbReference>
<dbReference type="InterPro" id="IPR014001">
    <property type="entry name" value="Helicase_ATP-bd"/>
</dbReference>
<dbReference type="SMART" id="SM01314">
    <property type="entry name" value="SnAC"/>
    <property type="match status" value="1"/>
</dbReference>
<dbReference type="GO" id="GO:0006338">
    <property type="term" value="P:chromatin remodeling"/>
    <property type="evidence" value="ECO:0007669"/>
    <property type="project" value="UniProtKB-ARBA"/>
</dbReference>
<evidence type="ECO:0000259" key="16">
    <source>
        <dbReference type="PROSITE" id="PS51666"/>
    </source>
</evidence>
<dbReference type="InterPro" id="IPR014012">
    <property type="entry name" value="HSA_dom"/>
</dbReference>
<dbReference type="Gene3D" id="3.40.50.10810">
    <property type="entry name" value="Tandem AAA-ATPase domain"/>
    <property type="match status" value="1"/>
</dbReference>
<evidence type="ECO:0000313" key="17">
    <source>
        <dbReference type="EMBL" id="AYO41750.1"/>
    </source>
</evidence>
<dbReference type="STRING" id="425264.A0A3G2S1A4"/>
<dbReference type="GO" id="GO:1902494">
    <property type="term" value="C:catalytic complex"/>
    <property type="evidence" value="ECO:0007669"/>
    <property type="project" value="UniProtKB-ARBA"/>
</dbReference>